<evidence type="ECO:0000313" key="2">
    <source>
        <dbReference type="Proteomes" id="UP000022611"/>
    </source>
</evidence>
<dbReference type="HOGENOM" id="CLU_183775_0_0_6"/>
<dbReference type="AlphaFoldDB" id="A0A010S045"/>
<evidence type="ECO:0000313" key="1">
    <source>
        <dbReference type="EMBL" id="EXF94299.1"/>
    </source>
</evidence>
<sequence>MKKGYQQGALEALISASALRECRAVRVDAGWAIEARVGLRWLPVRSRREPVRVWSSLTAVERFCTRAGIKQLLVEL</sequence>
<proteinExistence type="predicted"/>
<dbReference type="EMBL" id="AFOY02000013">
    <property type="protein sequence ID" value="EXF94299.1"/>
    <property type="molecule type" value="Genomic_DNA"/>
</dbReference>
<dbReference type="Proteomes" id="UP000022611">
    <property type="component" value="Unassembled WGS sequence"/>
</dbReference>
<name>A0A010S045_PSEFL</name>
<organism evidence="1 2">
    <name type="scientific">Pseudomonas fluorescens HK44</name>
    <dbReference type="NCBI Taxonomy" id="1042209"/>
    <lineage>
        <taxon>Bacteria</taxon>
        <taxon>Pseudomonadati</taxon>
        <taxon>Pseudomonadota</taxon>
        <taxon>Gammaproteobacteria</taxon>
        <taxon>Pseudomonadales</taxon>
        <taxon>Pseudomonadaceae</taxon>
        <taxon>Pseudomonas</taxon>
    </lineage>
</organism>
<protein>
    <submittedName>
        <fullName evidence="1">Uncharacterized protein</fullName>
    </submittedName>
</protein>
<comment type="caution">
    <text evidence="1">The sequence shown here is derived from an EMBL/GenBank/DDBJ whole genome shotgun (WGS) entry which is preliminary data.</text>
</comment>
<reference evidence="1 2" key="1">
    <citation type="journal article" date="2011" name="J. Bacteriol.">
        <title>Draft genome sequence of the polycyclic aromatic hydrocarbon-degrading, genetically engineered bioluminescent bioreporter Pseudomonas fluorescens HK44.</title>
        <authorList>
            <person name="Chauhan A."/>
            <person name="Layton A.C."/>
            <person name="Williams D.E."/>
            <person name="Smartt A.E."/>
            <person name="Ripp S."/>
            <person name="Karpinets T.V."/>
            <person name="Brown S.D."/>
            <person name="Sayler G.S."/>
        </authorList>
    </citation>
    <scope>NUCLEOTIDE SEQUENCE [LARGE SCALE GENOMIC DNA]</scope>
    <source>
        <strain evidence="1 2">HK44</strain>
    </source>
</reference>
<gene>
    <name evidence="1" type="ORF">HK44_002055</name>
</gene>
<dbReference type="PATRIC" id="fig|1042209.11.peg.2753"/>
<accession>A0A010S045</accession>